<dbReference type="SUPFAM" id="SSF58069">
    <property type="entry name" value="Virus ectodomain"/>
    <property type="match status" value="1"/>
</dbReference>
<feature type="non-terminal residue" evidence="1">
    <location>
        <position position="614"/>
    </location>
</feature>
<sequence>MSALRADVAARNDIVTDKKKIWVTDVFENSLPRNTATVKCWLPEEDSPIWVVMVVGLYPVNILGLDVLKGRGWEDSNGKEWKFGSTPTTSITAHAQAKSETVVDEYQCLNTGTGPLTAAVPNTAELVSAIQEQLRNILATVDIKDTSPSVQPNAQKSHLRLDSCSQGRSKTVRVYKALCLIHPTDPFQIGVLQSMGHQYIHGKRDQRAPLAPLDSSHAVSQMQSSRTESVLRDNPAGPYSVPCSYFPFDSFFHPLEQPDFYEADYSLNVNLSRCIQLPNSTGRAPRDLTNLQWMWSQMRPLLQPLRYASPPQHSRSDLFTCAKVLNCNTGPGDPPETWLLERVRVLIRDMCICWGYPSHGYRNGDILCNKTYSETEDYGRVKYCGIPRTHYPLKGLPLTAKPDIYFMDYSDTWTCKTSIYLAPLGLVWGCSNGKFYSYLTLKYHTGLKCGLVIPSLCPFCVFSFIAPPWQVRQEAAEAPKPQPKWAISGVYTDGQVAALMFKNIFTPYVTLKRHQFVLENITWQVHLLSNWTRYTLGELNLQVQQVLKMTLQNHLALDIILLKEQGVCGMLNLSDGECCITIHNTSTTIEEARTKMKEIADQTAELFQSLQPKD</sequence>
<keyword evidence="2" id="KW-1185">Reference proteome</keyword>
<reference evidence="1 2" key="1">
    <citation type="journal article" date="2023" name="J. Hered.">
        <title>Chromosome-level genome of the wood stork (Mycteria americana) provides insight into avian chromosome evolution.</title>
        <authorList>
            <person name="Flamio R. Jr."/>
            <person name="Ramstad K.M."/>
        </authorList>
    </citation>
    <scope>NUCLEOTIDE SEQUENCE [LARGE SCALE GENOMIC DNA]</scope>
    <source>
        <strain evidence="1">JAX WOST 10</strain>
    </source>
</reference>
<evidence type="ECO:0000313" key="1">
    <source>
        <dbReference type="EMBL" id="KAK4828043.1"/>
    </source>
</evidence>
<protein>
    <submittedName>
        <fullName evidence="1">Uncharacterized protein</fullName>
    </submittedName>
</protein>
<dbReference type="Gene3D" id="1.10.287.210">
    <property type="match status" value="1"/>
</dbReference>
<proteinExistence type="predicted"/>
<accession>A0AAN7NIG0</accession>
<dbReference type="Proteomes" id="UP001333110">
    <property type="component" value="Unassembled WGS sequence"/>
</dbReference>
<dbReference type="EMBL" id="JAUNZN010000002">
    <property type="protein sequence ID" value="KAK4828043.1"/>
    <property type="molecule type" value="Genomic_DNA"/>
</dbReference>
<dbReference type="PANTHER" id="PTHR10424">
    <property type="entry name" value="VIRAL ENVELOPE PROTEIN"/>
    <property type="match status" value="1"/>
</dbReference>
<evidence type="ECO:0000313" key="2">
    <source>
        <dbReference type="Proteomes" id="UP001333110"/>
    </source>
</evidence>
<comment type="caution">
    <text evidence="1">The sequence shown here is derived from an EMBL/GenBank/DDBJ whole genome shotgun (WGS) entry which is preliminary data.</text>
</comment>
<dbReference type="AlphaFoldDB" id="A0AAN7NIG0"/>
<name>A0AAN7NIG0_MYCAM</name>
<organism evidence="1 2">
    <name type="scientific">Mycteria americana</name>
    <name type="common">Wood stork</name>
    <dbReference type="NCBI Taxonomy" id="33587"/>
    <lineage>
        <taxon>Eukaryota</taxon>
        <taxon>Metazoa</taxon>
        <taxon>Chordata</taxon>
        <taxon>Craniata</taxon>
        <taxon>Vertebrata</taxon>
        <taxon>Euteleostomi</taxon>
        <taxon>Archelosauria</taxon>
        <taxon>Archosauria</taxon>
        <taxon>Dinosauria</taxon>
        <taxon>Saurischia</taxon>
        <taxon>Theropoda</taxon>
        <taxon>Coelurosauria</taxon>
        <taxon>Aves</taxon>
        <taxon>Neognathae</taxon>
        <taxon>Neoaves</taxon>
        <taxon>Aequornithes</taxon>
        <taxon>Ciconiiformes</taxon>
        <taxon>Ciconiidae</taxon>
        <taxon>Mycteria</taxon>
    </lineage>
</organism>
<gene>
    <name evidence="1" type="ORF">QYF61_023081</name>
</gene>
<dbReference type="InterPro" id="IPR018154">
    <property type="entry name" value="TLV/ENV_coat_polyprotein"/>
</dbReference>